<dbReference type="AlphaFoldDB" id="A0A1Y2G3H8"/>
<dbReference type="InParanoid" id="A0A1Y2G3H8"/>
<protein>
    <submittedName>
        <fullName evidence="1">Uncharacterized protein</fullName>
    </submittedName>
</protein>
<evidence type="ECO:0000313" key="2">
    <source>
        <dbReference type="Proteomes" id="UP000193467"/>
    </source>
</evidence>
<dbReference type="STRING" id="106004.A0A1Y2G3H8"/>
<accession>A0A1Y2G3H8</accession>
<sequence length="132" mass="13761">MASPPAPQTAVAAPLKTPSLLSQVVETPYTPWTTSALLLGAVPFCVKNAAGFPHLVQLPLFSLIFGVGGYMTQSGDALNGSGTTTAWSLTYLFLHGKKALISKRPVPIALASVVAAQAATFGYYYSNGESQD</sequence>
<dbReference type="Proteomes" id="UP000193467">
    <property type="component" value="Unassembled WGS sequence"/>
</dbReference>
<dbReference type="OrthoDB" id="5554402at2759"/>
<proteinExistence type="predicted"/>
<gene>
    <name evidence="1" type="ORF">BCR35DRAFT_349785</name>
</gene>
<dbReference type="InterPro" id="IPR019419">
    <property type="entry name" value="AIM19"/>
</dbReference>
<dbReference type="PANTHER" id="PTHR28177">
    <property type="entry name" value="ALTERED INHERITANCE OF MITOCHONDRIA PROTEIN 19, MITOCHONDRIAL"/>
    <property type="match status" value="1"/>
</dbReference>
<dbReference type="Pfam" id="PF10315">
    <property type="entry name" value="Aim19"/>
    <property type="match status" value="1"/>
</dbReference>
<comment type="caution">
    <text evidence="1">The sequence shown here is derived from an EMBL/GenBank/DDBJ whole genome shotgun (WGS) entry which is preliminary data.</text>
</comment>
<name>A0A1Y2G3H8_9BASI</name>
<dbReference type="PANTHER" id="PTHR28177:SF1">
    <property type="entry name" value="ALTERED INHERITANCE OF MITOCHONDRIA PROTEIN 19, MITOCHONDRIAL"/>
    <property type="match status" value="1"/>
</dbReference>
<dbReference type="GO" id="GO:0005739">
    <property type="term" value="C:mitochondrion"/>
    <property type="evidence" value="ECO:0007669"/>
    <property type="project" value="TreeGrafter"/>
</dbReference>
<organism evidence="1 2">
    <name type="scientific">Leucosporidium creatinivorum</name>
    <dbReference type="NCBI Taxonomy" id="106004"/>
    <lineage>
        <taxon>Eukaryota</taxon>
        <taxon>Fungi</taxon>
        <taxon>Dikarya</taxon>
        <taxon>Basidiomycota</taxon>
        <taxon>Pucciniomycotina</taxon>
        <taxon>Microbotryomycetes</taxon>
        <taxon>Leucosporidiales</taxon>
        <taxon>Leucosporidium</taxon>
    </lineage>
</organism>
<dbReference type="FunCoup" id="A0A1Y2G3H8">
    <property type="interactions" value="137"/>
</dbReference>
<evidence type="ECO:0000313" key="1">
    <source>
        <dbReference type="EMBL" id="ORY90880.1"/>
    </source>
</evidence>
<reference evidence="1 2" key="1">
    <citation type="submission" date="2016-07" db="EMBL/GenBank/DDBJ databases">
        <title>Pervasive Adenine N6-methylation of Active Genes in Fungi.</title>
        <authorList>
            <consortium name="DOE Joint Genome Institute"/>
            <person name="Mondo S.J."/>
            <person name="Dannebaum R.O."/>
            <person name="Kuo R.C."/>
            <person name="Labutti K."/>
            <person name="Haridas S."/>
            <person name="Kuo A."/>
            <person name="Salamov A."/>
            <person name="Ahrendt S.R."/>
            <person name="Lipzen A."/>
            <person name="Sullivan W."/>
            <person name="Andreopoulos W.B."/>
            <person name="Clum A."/>
            <person name="Lindquist E."/>
            <person name="Daum C."/>
            <person name="Ramamoorthy G.K."/>
            <person name="Gryganskyi A."/>
            <person name="Culley D."/>
            <person name="Magnuson J.K."/>
            <person name="James T.Y."/>
            <person name="O'Malley M.A."/>
            <person name="Stajich J.E."/>
            <person name="Spatafora J.W."/>
            <person name="Visel A."/>
            <person name="Grigoriev I.V."/>
        </authorList>
    </citation>
    <scope>NUCLEOTIDE SEQUENCE [LARGE SCALE GENOMIC DNA]</scope>
    <source>
        <strain evidence="1 2">62-1032</strain>
    </source>
</reference>
<dbReference type="EMBL" id="MCGR01000003">
    <property type="protein sequence ID" value="ORY90880.1"/>
    <property type="molecule type" value="Genomic_DNA"/>
</dbReference>
<keyword evidence="2" id="KW-1185">Reference proteome</keyword>